<gene>
    <name evidence="7" type="ORF">C7Y72_12500</name>
</gene>
<dbReference type="EMBL" id="PYYB01000001">
    <property type="protein sequence ID" value="PTL60402.1"/>
    <property type="molecule type" value="Genomic_DNA"/>
</dbReference>
<evidence type="ECO:0000256" key="2">
    <source>
        <dbReference type="ARBA" id="ARBA00022475"/>
    </source>
</evidence>
<reference evidence="7 8" key="1">
    <citation type="submission" date="2018-03" db="EMBL/GenBank/DDBJ databases">
        <title>Aquarubrobacter algicola gen. nov., sp. nov., a novel actinobacterium isolated from shallow eutrophic lake during the end of cyanobacterial harmful algal blooms.</title>
        <authorList>
            <person name="Chun S.J."/>
        </authorList>
    </citation>
    <scope>NUCLEOTIDE SEQUENCE [LARGE SCALE GENOMIC DNA]</scope>
    <source>
        <strain evidence="7 8">Seoho-28</strain>
    </source>
</reference>
<accession>A0A2T4UME2</accession>
<feature type="transmembrane region" description="Helical" evidence="6">
    <location>
        <begin position="39"/>
        <end position="62"/>
    </location>
</feature>
<keyword evidence="4 6" id="KW-1133">Transmembrane helix</keyword>
<dbReference type="InterPro" id="IPR001123">
    <property type="entry name" value="LeuE-type"/>
</dbReference>
<comment type="subcellular location">
    <subcellularLocation>
        <location evidence="1">Cell membrane</location>
        <topology evidence="1">Multi-pass membrane protein</topology>
    </subcellularLocation>
</comment>
<evidence type="ECO:0000256" key="3">
    <source>
        <dbReference type="ARBA" id="ARBA00022692"/>
    </source>
</evidence>
<evidence type="ECO:0000256" key="5">
    <source>
        <dbReference type="ARBA" id="ARBA00023136"/>
    </source>
</evidence>
<dbReference type="OrthoDB" id="5244789at2"/>
<name>A0A2T4UME2_9ACTN</name>
<keyword evidence="8" id="KW-1185">Reference proteome</keyword>
<dbReference type="GO" id="GO:0015171">
    <property type="term" value="F:amino acid transmembrane transporter activity"/>
    <property type="evidence" value="ECO:0007669"/>
    <property type="project" value="TreeGrafter"/>
</dbReference>
<evidence type="ECO:0000313" key="8">
    <source>
        <dbReference type="Proteomes" id="UP000240739"/>
    </source>
</evidence>
<feature type="transmembrane region" description="Helical" evidence="6">
    <location>
        <begin position="111"/>
        <end position="136"/>
    </location>
</feature>
<dbReference type="Pfam" id="PF01810">
    <property type="entry name" value="LysE"/>
    <property type="match status" value="1"/>
</dbReference>
<evidence type="ECO:0000256" key="1">
    <source>
        <dbReference type="ARBA" id="ARBA00004651"/>
    </source>
</evidence>
<dbReference type="PANTHER" id="PTHR30086">
    <property type="entry name" value="ARGININE EXPORTER PROTEIN ARGO"/>
    <property type="match status" value="1"/>
</dbReference>
<evidence type="ECO:0000256" key="4">
    <source>
        <dbReference type="ARBA" id="ARBA00022989"/>
    </source>
</evidence>
<dbReference type="GO" id="GO:0005886">
    <property type="term" value="C:plasma membrane"/>
    <property type="evidence" value="ECO:0007669"/>
    <property type="project" value="UniProtKB-SubCell"/>
</dbReference>
<organism evidence="7 8">
    <name type="scientific">Paraconexibacter algicola</name>
    <dbReference type="NCBI Taxonomy" id="2133960"/>
    <lineage>
        <taxon>Bacteria</taxon>
        <taxon>Bacillati</taxon>
        <taxon>Actinomycetota</taxon>
        <taxon>Thermoleophilia</taxon>
        <taxon>Solirubrobacterales</taxon>
        <taxon>Paraconexibacteraceae</taxon>
        <taxon>Paraconexibacter</taxon>
    </lineage>
</organism>
<dbReference type="PANTHER" id="PTHR30086:SF20">
    <property type="entry name" value="ARGININE EXPORTER PROTEIN ARGO-RELATED"/>
    <property type="match status" value="1"/>
</dbReference>
<keyword evidence="3 6" id="KW-0812">Transmembrane</keyword>
<feature type="transmembrane region" description="Helical" evidence="6">
    <location>
        <begin position="148"/>
        <end position="172"/>
    </location>
</feature>
<feature type="transmembrane region" description="Helical" evidence="6">
    <location>
        <begin position="68"/>
        <end position="90"/>
    </location>
</feature>
<evidence type="ECO:0000313" key="7">
    <source>
        <dbReference type="EMBL" id="PTL60402.1"/>
    </source>
</evidence>
<keyword evidence="5 6" id="KW-0472">Membrane</keyword>
<sequence length="208" mass="20451">MSDALVLGFGLGFVVAAAIGPISLLCMRTVLRGSLRGGVAIGAGAAVVDATYALLGALGAGQVLQIDALALALGLLGAAVIATLGLRTLWSAFRVRMGGEATEEVAGPRAAFATALAATASNPMTIASWAAVFAAASTAGAADGPGATALLVAGVGLGTLTWFTVLSLALAVARRRVGERLLRAIDVGSGLGLLLCAGLLGRRTLQDG</sequence>
<feature type="transmembrane region" description="Helical" evidence="6">
    <location>
        <begin position="6"/>
        <end position="27"/>
    </location>
</feature>
<protein>
    <submittedName>
        <fullName evidence="7">Lysine transporter LysE</fullName>
    </submittedName>
</protein>
<proteinExistence type="predicted"/>
<dbReference type="AlphaFoldDB" id="A0A2T4UME2"/>
<keyword evidence="2" id="KW-1003">Cell membrane</keyword>
<evidence type="ECO:0000256" key="6">
    <source>
        <dbReference type="SAM" id="Phobius"/>
    </source>
</evidence>
<dbReference type="RefSeq" id="WP_107569047.1">
    <property type="nucleotide sequence ID" value="NZ_PYYB01000001.1"/>
</dbReference>
<dbReference type="Proteomes" id="UP000240739">
    <property type="component" value="Unassembled WGS sequence"/>
</dbReference>
<comment type="caution">
    <text evidence="7">The sequence shown here is derived from an EMBL/GenBank/DDBJ whole genome shotgun (WGS) entry which is preliminary data.</text>
</comment>